<dbReference type="PANTHER" id="PTHR40094:SF1">
    <property type="entry name" value="UBIQUITIN DOMAIN-CONTAINING PROTEIN"/>
    <property type="match status" value="1"/>
</dbReference>
<evidence type="ECO:0000313" key="2">
    <source>
        <dbReference type="EMBL" id="ECR6519666.1"/>
    </source>
</evidence>
<feature type="domain" description="Alpha-2-macroglobulin bait region" evidence="1">
    <location>
        <begin position="711"/>
        <end position="859"/>
    </location>
</feature>
<dbReference type="SMART" id="SM01359">
    <property type="entry name" value="A2M_N_2"/>
    <property type="match status" value="1"/>
</dbReference>
<dbReference type="InterPro" id="IPR049120">
    <property type="entry name" value="A2M_bMG2"/>
</dbReference>
<dbReference type="Gene3D" id="2.60.40.1930">
    <property type="match status" value="1"/>
</dbReference>
<dbReference type="Pfam" id="PF17962">
    <property type="entry name" value="bMG6"/>
    <property type="match status" value="1"/>
</dbReference>
<dbReference type="InterPro" id="IPR041203">
    <property type="entry name" value="Bact_A2M_MG5"/>
</dbReference>
<dbReference type="Pfam" id="PF07703">
    <property type="entry name" value="A2M_BRD"/>
    <property type="match status" value="1"/>
</dbReference>
<gene>
    <name evidence="2" type="ORF">ZU52_23415</name>
</gene>
<dbReference type="InterPro" id="IPR051802">
    <property type="entry name" value="YfhM-like"/>
</dbReference>
<dbReference type="Pfam" id="PF21142">
    <property type="entry name" value="A2M_bMG2"/>
    <property type="match status" value="1"/>
</dbReference>
<dbReference type="Pfam" id="PF17972">
    <property type="entry name" value="bMG5"/>
    <property type="match status" value="1"/>
</dbReference>
<dbReference type="InterPro" id="IPR040639">
    <property type="entry name" value="A2MG_MG1"/>
</dbReference>
<feature type="non-terminal residue" evidence="2">
    <location>
        <position position="895"/>
    </location>
</feature>
<dbReference type="GO" id="GO:0004866">
    <property type="term" value="F:endopeptidase inhibitor activity"/>
    <property type="evidence" value="ECO:0007669"/>
    <property type="project" value="InterPro"/>
</dbReference>
<evidence type="ECO:0000259" key="1">
    <source>
        <dbReference type="SMART" id="SM01359"/>
    </source>
</evidence>
<dbReference type="InterPro" id="IPR011625">
    <property type="entry name" value="A2M_N_BRD"/>
</dbReference>
<dbReference type="InterPro" id="IPR021868">
    <property type="entry name" value="Alpha_2_Macroglob_MG3"/>
</dbReference>
<dbReference type="AlphaFoldDB" id="A0A5Z2YTU6"/>
<proteinExistence type="predicted"/>
<dbReference type="InterPro" id="IPR041462">
    <property type="entry name" value="Bact_A2M_MG6"/>
</dbReference>
<comment type="caution">
    <text evidence="2">The sequence shown here is derived from an EMBL/GenBank/DDBJ whole genome shotgun (WGS) entry which is preliminary data.</text>
</comment>
<name>A0A5Z2YTU6_SALEN</name>
<dbReference type="Pfam" id="PF11974">
    <property type="entry name" value="bMG3"/>
    <property type="match status" value="1"/>
</dbReference>
<reference evidence="2" key="1">
    <citation type="submission" date="2018-07" db="EMBL/GenBank/DDBJ databases">
        <authorList>
            <person name="Ashton P.M."/>
            <person name="Dallman T."/>
            <person name="Nair S."/>
            <person name="De Pinna E."/>
            <person name="Peters T."/>
            <person name="Grant K."/>
        </authorList>
    </citation>
    <scope>NUCLEOTIDE SEQUENCE</scope>
    <source>
        <strain evidence="2">27966</strain>
    </source>
</reference>
<feature type="non-terminal residue" evidence="2">
    <location>
        <position position="1"/>
    </location>
</feature>
<dbReference type="PANTHER" id="PTHR40094">
    <property type="entry name" value="ALPHA-2-MACROGLOBULIN HOMOLOG"/>
    <property type="match status" value="1"/>
</dbReference>
<organism evidence="2">
    <name type="scientific">Salmonella enteritidis</name>
    <dbReference type="NCBI Taxonomy" id="149539"/>
    <lineage>
        <taxon>Bacteria</taxon>
        <taxon>Pseudomonadati</taxon>
        <taxon>Pseudomonadota</taxon>
        <taxon>Gammaproteobacteria</taxon>
        <taxon>Enterobacterales</taxon>
        <taxon>Enterobacteriaceae</taxon>
        <taxon>Salmonella</taxon>
    </lineage>
</organism>
<protein>
    <submittedName>
        <fullName evidence="2">Alpha-2-macroglobulin family protein</fullName>
    </submittedName>
</protein>
<sequence length="895" mass="98698">PAQDPAQLQKLAQQSQGKALTLLDASEAQLDGAATLVLTFSIPLDPEQDFSRVVHVVDKKSGSVDGAWELAPNLKELRLRHLEPERVLVVTVDPAVKALNNATFGKSYEKTITTRDVQPSVGFASRGSLLPGKIAEGLPVMALNVNHVDVNFFRVKPGSLASFVSQWEYRSSLSNWESDHLLKMADLVYTGRFDLNPARNTREKLLLPLSDIKPLQQAGVYVAVMNQAGHYNYSNAATLFTLSDIGVSAHRYHNRLDIFTQSLENGAAQSGIEIVLLNDKGQTLAQATSDAQGHVQLEADKAAALLLARKEEQTTLLDLTLPALDLSEFNVAGAPGYSKQFFMFGPRDLYRPGETVILNGLLRDSDGKTLPDQPVKLEVVKPDGQVMRTVVSQAENGLYRLNYPLDINAPTGLWHVRANTGDNLLRSWDFHVEDFMPERMALNLTAQKTPLAPADEVKFSVVGYYLYGAPANGNTLQGQLFLRPLRDAVAALPGFQFGNIAEENLSRSLDEVQLTLDKGGRGEVSAASQWQEAHSPLQVILQASLLESGGRPVTRRVEQAIWPADTLPGIRPQFAAKAVYDYRTDTTVNQPIVDEDSNAAFDIVYANAQGEKKAVSGLQVRLIRERRDYYWNWSESEGWQSQFDQKDLVEGEQTLDLNADETGKVSFPVEWGAYRLEVKAPNETVSSVRFWAGYSWQDNSDGSGAARPDRVTLKLDKASYRPGDTMKLHIAAPVAGKGYAMVESSDGPLWWQAIDVPAQGLELTIPVDKTWNRHDLYLSTLVVRPGDKSRSATPKRAVGLLHLPLGDENRRLDLALESPAKMRPNQPLTVRVKASVKHGEMPKQINVLVSAVDSGVLNITDYATPDPWQAFFGQKRYGADIYDIYGQVIEGQGRL</sequence>
<dbReference type="InterPro" id="IPR002890">
    <property type="entry name" value="MG2"/>
</dbReference>
<dbReference type="Pfam" id="PF17970">
    <property type="entry name" value="bMG1"/>
    <property type="match status" value="1"/>
</dbReference>
<dbReference type="EMBL" id="AAKGXH010000195">
    <property type="protein sequence ID" value="ECR6519666.1"/>
    <property type="molecule type" value="Genomic_DNA"/>
</dbReference>
<dbReference type="Pfam" id="PF01835">
    <property type="entry name" value="MG2"/>
    <property type="match status" value="1"/>
</dbReference>
<accession>A0A5Z2YTU6</accession>